<evidence type="ECO:0000256" key="9">
    <source>
        <dbReference type="ARBA" id="ARBA00023170"/>
    </source>
</evidence>
<evidence type="ECO:0000256" key="7">
    <source>
        <dbReference type="ARBA" id="ARBA00023136"/>
    </source>
</evidence>
<dbReference type="CDD" id="cd00063">
    <property type="entry name" value="FN3"/>
    <property type="match status" value="3"/>
</dbReference>
<dbReference type="GO" id="GO:0004896">
    <property type="term" value="F:cytokine receptor activity"/>
    <property type="evidence" value="ECO:0007669"/>
    <property type="project" value="InterPro"/>
</dbReference>
<comment type="subcellular location">
    <subcellularLocation>
        <location evidence="1">Membrane</location>
        <topology evidence="1">Single-pass type I membrane protein</topology>
    </subcellularLocation>
</comment>
<feature type="domain" description="Fibronectin type-III" evidence="14">
    <location>
        <begin position="439"/>
        <end position="537"/>
    </location>
</feature>
<evidence type="ECO:0000256" key="1">
    <source>
        <dbReference type="ARBA" id="ARBA00004479"/>
    </source>
</evidence>
<evidence type="ECO:0000256" key="11">
    <source>
        <dbReference type="ARBA" id="ARBA00023319"/>
    </source>
</evidence>
<feature type="domain" description="Fibronectin type-III" evidence="14">
    <location>
        <begin position="735"/>
        <end position="832"/>
    </location>
</feature>
<dbReference type="InterPro" id="IPR003961">
    <property type="entry name" value="FN3_dom"/>
</dbReference>
<feature type="compositionally biased region" description="Low complexity" evidence="12">
    <location>
        <begin position="1014"/>
        <end position="1030"/>
    </location>
</feature>
<sequence length="1090" mass="117155">MRPRIRVRGAESCWQAALGGSPPQPLTAALFQAGACSSVGSRTRGRRCQRRRRAAGERLPLTAEGHFAPGSVGDGGSAALAPSPFPTHQHQLLSPFQVMPKPRRRPWPGAVPGHPSCCGSPCSCSSIRAVSGVCPVPQPCVPRTVPVHPAPVPPAWTGCGCRTQGLPWAAGAAVAQRVLAGWGLACASGLPNAPLFLSSSWGAHLREEALVPLSCLGTEMTLSQPCPGCDTFFLPAGTLGCATVAVGSPIVPLGSPVTASCTIRSELCRGLERGKVRITWMVDNEPMAGSQQRGLGGTEVSNLTLPQFNRTQAKLWCWLEWNGTKQRVGMAEIRAGYPPAKPFNLSCVLNLSDYGLTCQWERGPDSHLPTSIALKCAGSRAPAVTGCTPQGDRNCCTVPRRLLQLYRQMEIWVSATNALGTAESEHLYIDPMDVAKLDPPALKSIQSIPFQTDCIALAWEVARSNAHMELQCELRYQAAEDPAWALVTGIDGQAGTAQHCGFLFGTRYHFQMRCRRSSARGYWSEWSPGRNYTTHEKAPSGKLDAWWNARPAGTGGQLEVQLRWKAPQRQEANGRVLGYRVTLSPRRRGRDPPTVCNTTHTQCNFSAPAGTRRVYLSAYNGAGESAATEVVLLERKGHPMARLWAVPGGERSLWVHWEASPASVAAYVLEWQRVSSEPGHCSACWQMERDGAATAALIRDGIEPFQRYNISVYPLYKDAIGVPIHTAAYSKQKAPSYAPKLHLKSISKSNAELCWDPVPVEMQNGFITSYTIFWANSTAEVSSATVNASLSSFVIQELKPSTLYKVHIMASTAAGGTNGTSLTLVTMVLGKGLGTGGDLPDPGSHGTMPPEVPHRGSPVTLSPAPLPDDVEIQFLFLTLGLIFVLLILLLICFQKNGRVKKQFWPSVPDPANSSLGKWVPVELQQEHLQVPGTKEPGLATISTVTVLERAAWGKEPAAPEPTSSFPAMPQPYVRQEAPGRGGTAAEPHRGPGGSGESVQYARVVGEGYKGQQQLPPRLYLRSGSSSSQPLLPGPSPSPSPLPYQNLWFHWAAPQGCPGGEGCPEEPPATFPLLQGLRIGGADELQDCRAF</sequence>
<keyword evidence="3 13" id="KW-0812">Transmembrane</keyword>
<dbReference type="FunFam" id="2.60.40.10:FF:000465">
    <property type="entry name" value="Granulocyte colony-stimulating factor receptor"/>
    <property type="match status" value="1"/>
</dbReference>
<evidence type="ECO:0000256" key="5">
    <source>
        <dbReference type="ARBA" id="ARBA00022737"/>
    </source>
</evidence>
<evidence type="ECO:0000313" key="15">
    <source>
        <dbReference type="Ensembl" id="ENSCPGP00000013004.1"/>
    </source>
</evidence>
<dbReference type="Pfam" id="PF00041">
    <property type="entry name" value="fn3"/>
    <property type="match status" value="1"/>
</dbReference>
<reference evidence="15" key="2">
    <citation type="submission" date="2025-09" db="UniProtKB">
        <authorList>
            <consortium name="Ensembl"/>
        </authorList>
    </citation>
    <scope>IDENTIFICATION</scope>
</reference>
<evidence type="ECO:0000256" key="8">
    <source>
        <dbReference type="ARBA" id="ARBA00023157"/>
    </source>
</evidence>
<evidence type="ECO:0000256" key="3">
    <source>
        <dbReference type="ARBA" id="ARBA00022692"/>
    </source>
</evidence>
<dbReference type="GO" id="GO:0005886">
    <property type="term" value="C:plasma membrane"/>
    <property type="evidence" value="ECO:0007669"/>
    <property type="project" value="UniProtKB-ARBA"/>
</dbReference>
<dbReference type="InterPro" id="IPR013783">
    <property type="entry name" value="Ig-like_fold"/>
</dbReference>
<feature type="region of interest" description="Disordered" evidence="12">
    <location>
        <begin position="1010"/>
        <end position="1038"/>
    </location>
</feature>
<protein>
    <submittedName>
        <fullName evidence="15">Colony stimulating factor 3 receptor</fullName>
    </submittedName>
</protein>
<dbReference type="SUPFAM" id="SSF49265">
    <property type="entry name" value="Fibronectin type III"/>
    <property type="match status" value="4"/>
</dbReference>
<dbReference type="PANTHER" id="PTHR48423">
    <property type="entry name" value="INTERLEUKIN-27 RECEPTOR SUBUNIT ALPHA"/>
    <property type="match status" value="1"/>
</dbReference>
<dbReference type="Pfam" id="PF06328">
    <property type="entry name" value="Lep_receptor_Ig"/>
    <property type="match status" value="1"/>
</dbReference>
<evidence type="ECO:0000256" key="4">
    <source>
        <dbReference type="ARBA" id="ARBA00022729"/>
    </source>
</evidence>
<evidence type="ECO:0000256" key="6">
    <source>
        <dbReference type="ARBA" id="ARBA00022989"/>
    </source>
</evidence>
<reference evidence="15" key="1">
    <citation type="submission" date="2025-08" db="UniProtKB">
        <authorList>
            <consortium name="Ensembl"/>
        </authorList>
    </citation>
    <scope>IDENTIFICATION</scope>
</reference>
<proteinExistence type="inferred from homology"/>
<dbReference type="InterPro" id="IPR052672">
    <property type="entry name" value="Type1_Cytokine_Rcpt_Type2"/>
</dbReference>
<dbReference type="Proteomes" id="UP000694419">
    <property type="component" value="Unplaced"/>
</dbReference>
<dbReference type="Ensembl" id="ENSCPGT00000014257.1">
    <property type="protein sequence ID" value="ENSCPGP00000013004.1"/>
    <property type="gene ID" value="ENSCPGG00000009229.1"/>
</dbReference>
<evidence type="ECO:0000256" key="13">
    <source>
        <dbReference type="SAM" id="Phobius"/>
    </source>
</evidence>
<keyword evidence="11" id="KW-0393">Immunoglobulin domain</keyword>
<accession>A0A8C3JW37</accession>
<dbReference type="InterPro" id="IPR036179">
    <property type="entry name" value="Ig-like_dom_sf"/>
</dbReference>
<dbReference type="PANTHER" id="PTHR48423:SF2">
    <property type="entry name" value="INTERLEUKIN-12 RECEPTOR SUBUNIT BETA-2"/>
    <property type="match status" value="1"/>
</dbReference>
<keyword evidence="4" id="KW-0732">Signal</keyword>
<keyword evidence="5" id="KW-0677">Repeat</keyword>
<evidence type="ECO:0000256" key="2">
    <source>
        <dbReference type="ARBA" id="ARBA00008921"/>
    </source>
</evidence>
<keyword evidence="9" id="KW-0675">Receptor</keyword>
<evidence type="ECO:0000256" key="10">
    <source>
        <dbReference type="ARBA" id="ARBA00023180"/>
    </source>
</evidence>
<dbReference type="SUPFAM" id="SSF48726">
    <property type="entry name" value="Immunoglobulin"/>
    <property type="match status" value="1"/>
</dbReference>
<comment type="similarity">
    <text evidence="2">Belongs to the type I cytokine receptor family. Type 2 subfamily.</text>
</comment>
<feature type="region of interest" description="Disordered" evidence="12">
    <location>
        <begin position="954"/>
        <end position="997"/>
    </location>
</feature>
<dbReference type="AlphaFoldDB" id="A0A8C3JW37"/>
<keyword evidence="6 13" id="KW-1133">Transmembrane helix</keyword>
<dbReference type="InterPro" id="IPR010457">
    <property type="entry name" value="IgC2-like_lig-bd"/>
</dbReference>
<name>A0A8C3JW37_9CHAR</name>
<keyword evidence="10" id="KW-0325">Glycoprotein</keyword>
<dbReference type="PROSITE" id="PS01353">
    <property type="entry name" value="HEMATOPO_REC_L_F2"/>
    <property type="match status" value="1"/>
</dbReference>
<dbReference type="InterPro" id="IPR003529">
    <property type="entry name" value="Hematopoietin_rcpt_Gp130_CS"/>
</dbReference>
<keyword evidence="8" id="KW-1015">Disulfide bond</keyword>
<keyword evidence="7 13" id="KW-0472">Membrane</keyword>
<dbReference type="Gene3D" id="2.60.40.10">
    <property type="entry name" value="Immunoglobulins"/>
    <property type="match status" value="6"/>
</dbReference>
<evidence type="ECO:0000259" key="14">
    <source>
        <dbReference type="PROSITE" id="PS50853"/>
    </source>
</evidence>
<dbReference type="PROSITE" id="PS50853">
    <property type="entry name" value="FN3"/>
    <property type="match status" value="2"/>
</dbReference>
<dbReference type="InterPro" id="IPR036116">
    <property type="entry name" value="FN3_sf"/>
</dbReference>
<organism evidence="15 16">
    <name type="scientific">Calidris pygmaea</name>
    <name type="common">Spoon-billed sandpiper</name>
    <dbReference type="NCBI Taxonomy" id="425635"/>
    <lineage>
        <taxon>Eukaryota</taxon>
        <taxon>Metazoa</taxon>
        <taxon>Chordata</taxon>
        <taxon>Craniata</taxon>
        <taxon>Vertebrata</taxon>
        <taxon>Euteleostomi</taxon>
        <taxon>Archelosauria</taxon>
        <taxon>Archosauria</taxon>
        <taxon>Dinosauria</taxon>
        <taxon>Saurischia</taxon>
        <taxon>Theropoda</taxon>
        <taxon>Coelurosauria</taxon>
        <taxon>Aves</taxon>
        <taxon>Neognathae</taxon>
        <taxon>Neoaves</taxon>
        <taxon>Charadriiformes</taxon>
        <taxon>Scolopacidae</taxon>
        <taxon>Calidris</taxon>
    </lineage>
</organism>
<dbReference type="SMART" id="SM00060">
    <property type="entry name" value="FN3"/>
    <property type="match status" value="5"/>
</dbReference>
<evidence type="ECO:0000313" key="16">
    <source>
        <dbReference type="Proteomes" id="UP000694419"/>
    </source>
</evidence>
<feature type="transmembrane region" description="Helical" evidence="13">
    <location>
        <begin position="872"/>
        <end position="893"/>
    </location>
</feature>
<dbReference type="FunFam" id="2.60.40.10:FF:000879">
    <property type="entry name" value="Colony stimulating factor 3 receptor"/>
    <property type="match status" value="1"/>
</dbReference>
<keyword evidence="16" id="KW-1185">Reference proteome</keyword>
<evidence type="ECO:0000256" key="12">
    <source>
        <dbReference type="SAM" id="MobiDB-lite"/>
    </source>
</evidence>